<name>A0A0E2D210_LEPIR</name>
<evidence type="ECO:0000313" key="2">
    <source>
        <dbReference type="Proteomes" id="UP000001340"/>
    </source>
</evidence>
<dbReference type="AlphaFoldDB" id="A0A0E2D210"/>
<reference evidence="1 2" key="1">
    <citation type="submission" date="2012-10" db="EMBL/GenBank/DDBJ databases">
        <authorList>
            <person name="Harkins D.M."/>
            <person name="Durkin A.S."/>
            <person name="Brinkac L.M."/>
            <person name="Haft D.H."/>
            <person name="Selengut J.D."/>
            <person name="Sanka R."/>
            <person name="DePew J."/>
            <person name="Purushe J."/>
            <person name="Chanthongthip A."/>
            <person name="Lattana O."/>
            <person name="Phetsouvanh R."/>
            <person name="Newton P.N."/>
            <person name="Vinetz J.M."/>
            <person name="Sutton G.G."/>
            <person name="Nierman W.C."/>
            <person name="Fouts D.E."/>
        </authorList>
    </citation>
    <scope>NUCLEOTIDE SEQUENCE [LARGE SCALE GENOMIC DNA]</scope>
    <source>
        <strain evidence="1 2">UI 12758</strain>
    </source>
</reference>
<gene>
    <name evidence="1" type="ORF">LEP1GSC105_1116</name>
</gene>
<dbReference type="Proteomes" id="UP000001340">
    <property type="component" value="Unassembled WGS sequence"/>
</dbReference>
<proteinExistence type="predicted"/>
<protein>
    <submittedName>
        <fullName evidence="1">Uncharacterized protein</fullName>
    </submittedName>
</protein>
<sequence>MSSGVPNLFSMEKSDFYTTIFLDRTYVHFNGMVFSSF</sequence>
<dbReference type="EMBL" id="AHNR02000058">
    <property type="protein sequence ID" value="EKR53916.1"/>
    <property type="molecule type" value="Genomic_DNA"/>
</dbReference>
<evidence type="ECO:0000313" key="1">
    <source>
        <dbReference type="EMBL" id="EKR53916.1"/>
    </source>
</evidence>
<comment type="caution">
    <text evidence="1">The sequence shown here is derived from an EMBL/GenBank/DDBJ whole genome shotgun (WGS) entry which is preliminary data.</text>
</comment>
<accession>A0A0E2D210</accession>
<organism evidence="1 2">
    <name type="scientific">Leptospira interrogans str. UI 12758</name>
    <dbReference type="NCBI Taxonomy" id="1049938"/>
    <lineage>
        <taxon>Bacteria</taxon>
        <taxon>Pseudomonadati</taxon>
        <taxon>Spirochaetota</taxon>
        <taxon>Spirochaetia</taxon>
        <taxon>Leptospirales</taxon>
        <taxon>Leptospiraceae</taxon>
        <taxon>Leptospira</taxon>
    </lineage>
</organism>